<dbReference type="InterPro" id="IPR029058">
    <property type="entry name" value="AB_hydrolase_fold"/>
</dbReference>
<dbReference type="PANTHER" id="PTHR11802">
    <property type="entry name" value="SERINE PROTEASE FAMILY S10 SERINE CARBOXYPEPTIDASE"/>
    <property type="match status" value="1"/>
</dbReference>
<dbReference type="InterPro" id="IPR001563">
    <property type="entry name" value="Peptidase_S10"/>
</dbReference>
<keyword evidence="7" id="KW-1185">Reference proteome</keyword>
<gene>
    <name evidence="6" type="ORF">Plil01_001255200</name>
</gene>
<evidence type="ECO:0000256" key="2">
    <source>
        <dbReference type="ARBA" id="ARBA00022645"/>
    </source>
</evidence>
<dbReference type="PANTHER" id="PTHR11802:SF113">
    <property type="entry name" value="SERINE CARBOXYPEPTIDASE CTSA-4.1"/>
    <property type="match status" value="1"/>
</dbReference>
<dbReference type="OrthoDB" id="443318at2759"/>
<protein>
    <submittedName>
        <fullName evidence="6">Unnamed protein product</fullName>
    </submittedName>
</protein>
<reference evidence="6" key="1">
    <citation type="submission" date="2023-04" db="EMBL/GenBank/DDBJ databases">
        <title>Phytophthora lilii NBRC 32176.</title>
        <authorList>
            <person name="Ichikawa N."/>
            <person name="Sato H."/>
            <person name="Tonouchi N."/>
        </authorList>
    </citation>
    <scope>NUCLEOTIDE SEQUENCE</scope>
    <source>
        <strain evidence="6">NBRC 32176</strain>
    </source>
</reference>
<dbReference type="Gene3D" id="3.40.50.1820">
    <property type="entry name" value="alpha/beta hydrolase"/>
    <property type="match status" value="2"/>
</dbReference>
<organism evidence="6 7">
    <name type="scientific">Phytophthora lilii</name>
    <dbReference type="NCBI Taxonomy" id="2077276"/>
    <lineage>
        <taxon>Eukaryota</taxon>
        <taxon>Sar</taxon>
        <taxon>Stramenopiles</taxon>
        <taxon>Oomycota</taxon>
        <taxon>Peronosporomycetes</taxon>
        <taxon>Peronosporales</taxon>
        <taxon>Peronosporaceae</taxon>
        <taxon>Phytophthora</taxon>
    </lineage>
</organism>
<evidence type="ECO:0000313" key="7">
    <source>
        <dbReference type="Proteomes" id="UP001165083"/>
    </source>
</evidence>
<evidence type="ECO:0000256" key="1">
    <source>
        <dbReference type="ARBA" id="ARBA00009431"/>
    </source>
</evidence>
<evidence type="ECO:0000256" key="5">
    <source>
        <dbReference type="ARBA" id="ARBA00023180"/>
    </source>
</evidence>
<proteinExistence type="inferred from homology"/>
<comment type="caution">
    <text evidence="6">The sequence shown here is derived from an EMBL/GenBank/DDBJ whole genome shotgun (WGS) entry which is preliminary data.</text>
</comment>
<dbReference type="EMBL" id="BSXW01000785">
    <property type="protein sequence ID" value="GMF29545.1"/>
    <property type="molecule type" value="Genomic_DNA"/>
</dbReference>
<dbReference type="SUPFAM" id="SSF53474">
    <property type="entry name" value="alpha/beta-Hydrolases"/>
    <property type="match status" value="2"/>
</dbReference>
<sequence>MRRLLSENETTCAVNLLNDDVRVLIYVGDADTVCNWAGNKAWVDALDWKCKDAFNTAEENSFAAQDLLNPTAALTDAGLVRAFDNLALVGISNAGHMVPTHQPAVSLDLINSALAPNGSFVCGVSNNTAGYIKLANKEDDHYFYWFYQSRSNPETDPLVLWLTGWPGSSSMFALLSENKPCSIRPDLSTTFNAYAWNSNANVIWLEQPTGVGFSFGAPADKDYNETNVGENIYWYLQGFLQTYPQYQGREFFVTGERYGGYYVPAAAHYIWSMNKASQLDDKNPIINLQGMAIGNGLTNPVIQASIN</sequence>
<keyword evidence="2" id="KW-0121">Carboxypeptidase</keyword>
<evidence type="ECO:0000256" key="4">
    <source>
        <dbReference type="ARBA" id="ARBA00022801"/>
    </source>
</evidence>
<dbReference type="GO" id="GO:0006508">
    <property type="term" value="P:proteolysis"/>
    <property type="evidence" value="ECO:0007669"/>
    <property type="project" value="UniProtKB-KW"/>
</dbReference>
<dbReference type="AlphaFoldDB" id="A0A9W6UC79"/>
<keyword evidence="4" id="KW-0378">Hydrolase</keyword>
<comment type="similarity">
    <text evidence="1">Belongs to the peptidase S10 family.</text>
</comment>
<accession>A0A9W6UC79</accession>
<keyword evidence="5" id="KW-0325">Glycoprotein</keyword>
<dbReference type="InterPro" id="IPR033124">
    <property type="entry name" value="Ser_caboxypep_his_AS"/>
</dbReference>
<name>A0A9W6UC79_9STRA</name>
<evidence type="ECO:0000313" key="6">
    <source>
        <dbReference type="EMBL" id="GMF29545.1"/>
    </source>
</evidence>
<dbReference type="Proteomes" id="UP001165083">
    <property type="component" value="Unassembled WGS sequence"/>
</dbReference>
<evidence type="ECO:0000256" key="3">
    <source>
        <dbReference type="ARBA" id="ARBA00022670"/>
    </source>
</evidence>
<dbReference type="GO" id="GO:0004185">
    <property type="term" value="F:serine-type carboxypeptidase activity"/>
    <property type="evidence" value="ECO:0007669"/>
    <property type="project" value="InterPro"/>
</dbReference>
<keyword evidence="3" id="KW-0645">Protease</keyword>
<dbReference type="PROSITE" id="PS00560">
    <property type="entry name" value="CARBOXYPEPT_SER_HIS"/>
    <property type="match status" value="1"/>
</dbReference>
<dbReference type="PRINTS" id="PR00724">
    <property type="entry name" value="CRBOXYPTASEC"/>
</dbReference>
<dbReference type="Pfam" id="PF00450">
    <property type="entry name" value="Peptidase_S10"/>
    <property type="match status" value="2"/>
</dbReference>